<dbReference type="OMA" id="PLPTKEC"/>
<dbReference type="PANTHER" id="PTHR36404:SF1">
    <property type="entry name" value="EMBRYO DEFECTIVE 2737"/>
    <property type="match status" value="1"/>
</dbReference>
<gene>
    <name evidence="4" type="primary">LOC112280408</name>
    <name evidence="3" type="ORF">PHYPA_001505</name>
</gene>
<dbReference type="GeneID" id="112280408"/>
<feature type="region of interest" description="Disordered" evidence="1">
    <location>
        <begin position="373"/>
        <end position="455"/>
    </location>
</feature>
<dbReference type="EnsemblPlants" id="Pp3c1_32740V3.2">
    <property type="protein sequence ID" value="Pp3c1_32740V3.2"/>
    <property type="gene ID" value="Pp3c1_32740"/>
</dbReference>
<name>A0A2K1LAM4_PHYPA</name>
<keyword evidence="5" id="KW-1185">Reference proteome</keyword>
<dbReference type="InterPro" id="IPR056892">
    <property type="entry name" value="Zf-AtTam37"/>
</dbReference>
<accession>A0A2K1LAM4</accession>
<dbReference type="Proteomes" id="UP000006727">
    <property type="component" value="Chromosome 1"/>
</dbReference>
<dbReference type="Gramene" id="Pp3c1_32740V3.1">
    <property type="protein sequence ID" value="Pp3c1_32740V3.1"/>
    <property type="gene ID" value="Pp3c1_32740"/>
</dbReference>
<evidence type="ECO:0000313" key="4">
    <source>
        <dbReference type="EnsemblPlants" id="Pp3c1_32740V3.1"/>
    </source>
</evidence>
<dbReference type="RefSeq" id="XP_024371649.1">
    <property type="nucleotide sequence ID" value="XM_024515881.2"/>
</dbReference>
<dbReference type="KEGG" id="ppp:112280408"/>
<evidence type="ECO:0000256" key="1">
    <source>
        <dbReference type="SAM" id="MobiDB-lite"/>
    </source>
</evidence>
<protein>
    <recommendedName>
        <fullName evidence="2">AtTam37 zinc finger domain-containing protein</fullName>
    </recommendedName>
</protein>
<evidence type="ECO:0000313" key="3">
    <source>
        <dbReference type="EMBL" id="PNR63080.1"/>
    </source>
</evidence>
<dbReference type="FunCoup" id="A0A2K1LAM4">
    <property type="interactions" value="2012"/>
</dbReference>
<dbReference type="Gramene" id="Pp3c1_32740V3.2">
    <property type="protein sequence ID" value="Pp3c1_32740V3.2"/>
    <property type="gene ID" value="Pp3c1_32740"/>
</dbReference>
<proteinExistence type="predicted"/>
<reference evidence="4" key="3">
    <citation type="submission" date="2020-12" db="UniProtKB">
        <authorList>
            <consortium name="EnsemblPlants"/>
        </authorList>
    </citation>
    <scope>IDENTIFICATION</scope>
</reference>
<dbReference type="Pfam" id="PF25112">
    <property type="entry name" value="zf-AtTam37"/>
    <property type="match status" value="1"/>
</dbReference>
<feature type="compositionally biased region" description="Basic and acidic residues" evidence="1">
    <location>
        <begin position="416"/>
        <end position="443"/>
    </location>
</feature>
<reference evidence="3 5" key="2">
    <citation type="journal article" date="2018" name="Plant J.">
        <title>The Physcomitrella patens chromosome-scale assembly reveals moss genome structure and evolution.</title>
        <authorList>
            <person name="Lang D."/>
            <person name="Ullrich K.K."/>
            <person name="Murat F."/>
            <person name="Fuchs J."/>
            <person name="Jenkins J."/>
            <person name="Haas F.B."/>
            <person name="Piednoel M."/>
            <person name="Gundlach H."/>
            <person name="Van Bel M."/>
            <person name="Meyberg R."/>
            <person name="Vives C."/>
            <person name="Morata J."/>
            <person name="Symeonidi A."/>
            <person name="Hiss M."/>
            <person name="Muchero W."/>
            <person name="Kamisugi Y."/>
            <person name="Saleh O."/>
            <person name="Blanc G."/>
            <person name="Decker E.L."/>
            <person name="van Gessel N."/>
            <person name="Grimwood J."/>
            <person name="Hayes R.D."/>
            <person name="Graham S.W."/>
            <person name="Gunter L.E."/>
            <person name="McDaniel S.F."/>
            <person name="Hoernstein S.N.W."/>
            <person name="Larsson A."/>
            <person name="Li F.W."/>
            <person name="Perroud P.F."/>
            <person name="Phillips J."/>
            <person name="Ranjan P."/>
            <person name="Rokshar D.S."/>
            <person name="Rothfels C.J."/>
            <person name="Schneider L."/>
            <person name="Shu S."/>
            <person name="Stevenson D.W."/>
            <person name="Thummler F."/>
            <person name="Tillich M."/>
            <person name="Villarreal Aguilar J.C."/>
            <person name="Widiez T."/>
            <person name="Wong G.K."/>
            <person name="Wymore A."/>
            <person name="Zhang Y."/>
            <person name="Zimmer A.D."/>
            <person name="Quatrano R.S."/>
            <person name="Mayer K.F.X."/>
            <person name="Goodstein D."/>
            <person name="Casacuberta J.M."/>
            <person name="Vandepoele K."/>
            <person name="Reski R."/>
            <person name="Cuming A.C."/>
            <person name="Tuskan G.A."/>
            <person name="Maumus F."/>
            <person name="Salse J."/>
            <person name="Schmutz J."/>
            <person name="Rensing S.A."/>
        </authorList>
    </citation>
    <scope>NUCLEOTIDE SEQUENCE [LARGE SCALE GENOMIC DNA]</scope>
    <source>
        <strain evidence="4 5">cv. Gransden 2004</strain>
    </source>
</reference>
<dbReference type="RefSeq" id="XP_024371659.1">
    <property type="nucleotide sequence ID" value="XM_024515891.2"/>
</dbReference>
<organism evidence="3">
    <name type="scientific">Physcomitrium patens</name>
    <name type="common">Spreading-leaved earth moss</name>
    <name type="synonym">Physcomitrella patens</name>
    <dbReference type="NCBI Taxonomy" id="3218"/>
    <lineage>
        <taxon>Eukaryota</taxon>
        <taxon>Viridiplantae</taxon>
        <taxon>Streptophyta</taxon>
        <taxon>Embryophyta</taxon>
        <taxon>Bryophyta</taxon>
        <taxon>Bryophytina</taxon>
        <taxon>Bryopsida</taxon>
        <taxon>Funariidae</taxon>
        <taxon>Funariales</taxon>
        <taxon>Funariaceae</taxon>
        <taxon>Physcomitrium</taxon>
    </lineage>
</organism>
<feature type="compositionally biased region" description="Polar residues" evidence="1">
    <location>
        <begin position="398"/>
        <end position="411"/>
    </location>
</feature>
<dbReference type="EMBL" id="ABEU02000001">
    <property type="protein sequence ID" value="PNR63080.1"/>
    <property type="molecule type" value="Genomic_DNA"/>
</dbReference>
<feature type="domain" description="AtTam37 zinc finger" evidence="2">
    <location>
        <begin position="74"/>
        <end position="182"/>
    </location>
</feature>
<dbReference type="PaxDb" id="3218-PP1S355_65V6.1"/>
<dbReference type="OrthoDB" id="1895848at2759"/>
<reference evidence="3 5" key="1">
    <citation type="journal article" date="2008" name="Science">
        <title>The Physcomitrella genome reveals evolutionary insights into the conquest of land by plants.</title>
        <authorList>
            <person name="Rensing S."/>
            <person name="Lang D."/>
            <person name="Zimmer A."/>
            <person name="Terry A."/>
            <person name="Salamov A."/>
            <person name="Shapiro H."/>
            <person name="Nishiyama T."/>
            <person name="Perroud P.-F."/>
            <person name="Lindquist E."/>
            <person name="Kamisugi Y."/>
            <person name="Tanahashi T."/>
            <person name="Sakakibara K."/>
            <person name="Fujita T."/>
            <person name="Oishi K."/>
            <person name="Shin-I T."/>
            <person name="Kuroki Y."/>
            <person name="Toyoda A."/>
            <person name="Suzuki Y."/>
            <person name="Hashimoto A."/>
            <person name="Yamaguchi K."/>
            <person name="Sugano A."/>
            <person name="Kohara Y."/>
            <person name="Fujiyama A."/>
            <person name="Anterola A."/>
            <person name="Aoki S."/>
            <person name="Ashton N."/>
            <person name="Barbazuk W.B."/>
            <person name="Barker E."/>
            <person name="Bennetzen J."/>
            <person name="Bezanilla M."/>
            <person name="Blankenship R."/>
            <person name="Cho S.H."/>
            <person name="Dutcher S."/>
            <person name="Estelle M."/>
            <person name="Fawcett J.A."/>
            <person name="Gundlach H."/>
            <person name="Hanada K."/>
            <person name="Heyl A."/>
            <person name="Hicks K.A."/>
            <person name="Hugh J."/>
            <person name="Lohr M."/>
            <person name="Mayer K."/>
            <person name="Melkozernov A."/>
            <person name="Murata T."/>
            <person name="Nelson D."/>
            <person name="Pils B."/>
            <person name="Prigge M."/>
            <person name="Reiss B."/>
            <person name="Renner T."/>
            <person name="Rombauts S."/>
            <person name="Rushton P."/>
            <person name="Sanderfoot A."/>
            <person name="Schween G."/>
            <person name="Shiu S.-H."/>
            <person name="Stueber K."/>
            <person name="Theodoulou F.L."/>
            <person name="Tu H."/>
            <person name="Van de Peer Y."/>
            <person name="Verrier P.J."/>
            <person name="Waters E."/>
            <person name="Wood A."/>
            <person name="Yang L."/>
            <person name="Cove D."/>
            <person name="Cuming A."/>
            <person name="Hasebe M."/>
            <person name="Lucas S."/>
            <person name="Mishler D.B."/>
            <person name="Reski R."/>
            <person name="Grigoriev I."/>
            <person name="Quatrano R.S."/>
            <person name="Boore J.L."/>
        </authorList>
    </citation>
    <scope>NUCLEOTIDE SEQUENCE [LARGE SCALE GENOMIC DNA]</scope>
    <source>
        <strain evidence="4 5">cv. Gransden 2004</strain>
    </source>
</reference>
<evidence type="ECO:0000313" key="5">
    <source>
        <dbReference type="Proteomes" id="UP000006727"/>
    </source>
</evidence>
<evidence type="ECO:0000259" key="2">
    <source>
        <dbReference type="Pfam" id="PF25112"/>
    </source>
</evidence>
<sequence length="455" mass="50499">MNKVNVERVLAVVKQRSGEFMGAVKDTALELSWDVRDAADAGFGVPRLISNVASLSVAVVAASGTAAIALDGVGKVFGKRECTDCNGWEGLRCTMCAGKGLVGYFVKDLESGQGDSVESLAGAIAGGAANLTCVPASVNSGLPLPRRECPTCDGTGVMTCKKCKGESWKPKMNFEDIMDVPWKAWNVYRKTKPPTESQDRLMSNPDLAYWMMFEKPAIEDGVEYDDDVKEKMWMKYMDDRRYEELRERVERREAGWEVLQQGLVSINPERARQDPVIVQNVPFHKAQLQLLAEVEGMQPPPRPANWGNVKLPLSEADWRKEDLKNPKVRQEMETLLKTQEGVYGALLDNAWENQWREQQLEILTKAKIESYLRSKQEEEQNPGSSTPGSEGRTGKGAPSTSTRDTNASTQKSRGKKGVDDKKKKERQERAERLARQAAEREAALAKGKAARSGRS</sequence>
<dbReference type="AlphaFoldDB" id="A0A2K1LAM4"/>
<dbReference type="STRING" id="3218.A0A2K1LAM4"/>
<dbReference type="EnsemblPlants" id="Pp3c1_32740V3.1">
    <property type="protein sequence ID" value="Pp3c1_32740V3.1"/>
    <property type="gene ID" value="Pp3c1_32740"/>
</dbReference>
<dbReference type="PANTHER" id="PTHR36404">
    <property type="entry name" value="EMBRYO DEFECTIVE 2737"/>
    <property type="match status" value="1"/>
</dbReference>